<dbReference type="Proteomes" id="UP001153636">
    <property type="component" value="Chromosome 2"/>
</dbReference>
<dbReference type="OrthoDB" id="3062869at2759"/>
<proteinExistence type="predicted"/>
<evidence type="ECO:0000259" key="1">
    <source>
        <dbReference type="Pfam" id="PF05699"/>
    </source>
</evidence>
<dbReference type="InterPro" id="IPR008906">
    <property type="entry name" value="HATC_C_dom"/>
</dbReference>
<dbReference type="SUPFAM" id="SSF53098">
    <property type="entry name" value="Ribonuclease H-like"/>
    <property type="match status" value="1"/>
</dbReference>
<organism evidence="2 3">
    <name type="scientific">Psylliodes chrysocephalus</name>
    <dbReference type="NCBI Taxonomy" id="3402493"/>
    <lineage>
        <taxon>Eukaryota</taxon>
        <taxon>Metazoa</taxon>
        <taxon>Ecdysozoa</taxon>
        <taxon>Arthropoda</taxon>
        <taxon>Hexapoda</taxon>
        <taxon>Insecta</taxon>
        <taxon>Pterygota</taxon>
        <taxon>Neoptera</taxon>
        <taxon>Endopterygota</taxon>
        <taxon>Coleoptera</taxon>
        <taxon>Polyphaga</taxon>
        <taxon>Cucujiformia</taxon>
        <taxon>Chrysomeloidea</taxon>
        <taxon>Chrysomelidae</taxon>
        <taxon>Galerucinae</taxon>
        <taxon>Alticini</taxon>
        <taxon>Psylliodes</taxon>
    </lineage>
</organism>
<evidence type="ECO:0000313" key="3">
    <source>
        <dbReference type="Proteomes" id="UP001153636"/>
    </source>
</evidence>
<keyword evidence="3" id="KW-1185">Reference proteome</keyword>
<protein>
    <recommendedName>
        <fullName evidence="1">HAT C-terminal dimerisation domain-containing protein</fullName>
    </recommendedName>
</protein>
<dbReference type="GO" id="GO:0046983">
    <property type="term" value="F:protein dimerization activity"/>
    <property type="evidence" value="ECO:0007669"/>
    <property type="project" value="InterPro"/>
</dbReference>
<feature type="domain" description="HAT C-terminal dimerisation" evidence="1">
    <location>
        <begin position="70"/>
        <end position="149"/>
    </location>
</feature>
<evidence type="ECO:0000313" key="2">
    <source>
        <dbReference type="EMBL" id="CAH1106940.1"/>
    </source>
</evidence>
<sequence>MAKDRLETDVARMINVERRHNDNTNINDGNTADCESLMDQEKDENLIWTDFDRICKSRKEIDPKAAAILEVRSYLAEDLISRKENPLEWWKARAAIYHHLAKLAQQYLCIVATSVPSERIFSKAGQLISERRSRLKGENDKIILFLHYN</sequence>
<name>A0A9P0GEJ9_9CUCU</name>
<dbReference type="AlphaFoldDB" id="A0A9P0GEJ9"/>
<reference evidence="2" key="1">
    <citation type="submission" date="2022-01" db="EMBL/GenBank/DDBJ databases">
        <authorList>
            <person name="King R."/>
        </authorList>
    </citation>
    <scope>NUCLEOTIDE SEQUENCE</scope>
</reference>
<gene>
    <name evidence="2" type="ORF">PSYICH_LOCUS6964</name>
</gene>
<dbReference type="PANTHER" id="PTHR47611:SF3">
    <property type="entry name" value="HAT C-TERMINAL DIMERISATION DOMAIN-CONTAINING PROTEIN"/>
    <property type="match status" value="1"/>
</dbReference>
<dbReference type="EMBL" id="OV651814">
    <property type="protein sequence ID" value="CAH1106940.1"/>
    <property type="molecule type" value="Genomic_DNA"/>
</dbReference>
<dbReference type="Pfam" id="PF05699">
    <property type="entry name" value="Dimer_Tnp_hAT"/>
    <property type="match status" value="1"/>
</dbReference>
<dbReference type="PANTHER" id="PTHR47611">
    <property type="entry name" value="HAT DIMERISATION DOMAIN, C-TERMINAL"/>
    <property type="match status" value="1"/>
</dbReference>
<dbReference type="InterPro" id="IPR012337">
    <property type="entry name" value="RNaseH-like_sf"/>
</dbReference>
<accession>A0A9P0GEJ9</accession>